<comment type="caution">
    <text evidence="1">The sequence shown here is derived from an EMBL/GenBank/DDBJ whole genome shotgun (WGS) entry which is preliminary data.</text>
</comment>
<protein>
    <submittedName>
        <fullName evidence="1">Uncharacterized protein</fullName>
    </submittedName>
</protein>
<dbReference type="EMBL" id="CAJJDM010000054">
    <property type="protein sequence ID" value="CAD8075167.1"/>
    <property type="molecule type" value="Genomic_DNA"/>
</dbReference>
<dbReference type="Proteomes" id="UP000688137">
    <property type="component" value="Unassembled WGS sequence"/>
</dbReference>
<dbReference type="AlphaFoldDB" id="A0A8S1M521"/>
<keyword evidence="2" id="KW-1185">Reference proteome</keyword>
<reference evidence="1" key="1">
    <citation type="submission" date="2021-01" db="EMBL/GenBank/DDBJ databases">
        <authorList>
            <consortium name="Genoscope - CEA"/>
            <person name="William W."/>
        </authorList>
    </citation>
    <scope>NUCLEOTIDE SEQUENCE</scope>
</reference>
<evidence type="ECO:0000313" key="2">
    <source>
        <dbReference type="Proteomes" id="UP000688137"/>
    </source>
</evidence>
<gene>
    <name evidence="1" type="ORF">PPRIM_AZ9-3.1.T0540067</name>
</gene>
<evidence type="ECO:0000313" key="1">
    <source>
        <dbReference type="EMBL" id="CAD8075167.1"/>
    </source>
</evidence>
<proteinExistence type="predicted"/>
<organism evidence="1 2">
    <name type="scientific">Paramecium primaurelia</name>
    <dbReference type="NCBI Taxonomy" id="5886"/>
    <lineage>
        <taxon>Eukaryota</taxon>
        <taxon>Sar</taxon>
        <taxon>Alveolata</taxon>
        <taxon>Ciliophora</taxon>
        <taxon>Intramacronucleata</taxon>
        <taxon>Oligohymenophorea</taxon>
        <taxon>Peniculida</taxon>
        <taxon>Parameciidae</taxon>
        <taxon>Paramecium</taxon>
    </lineage>
</organism>
<accession>A0A8S1M521</accession>
<dbReference type="OMA" id="PECSHYY"/>
<sequence>MQQLSAYALLQEFEKQNELEILSIRDEFQKDITYLYEVYADQSKFKDDELLKNPFFQDNLLTENSFLQIIKKGEVDTQIGTMGTPYALTLNEKNLKNKDDLYKFIVRNLENTFTLQEIRHNSYTISVSFCESLKSFIISSSGQTIICQDKNDIYKYLQLQGCERVCKVSQQFFDVYQNMDYNLQINLTKDLIHRSLVGCRNSSNFIEWYSIMEHYKSQRILSPDIVKRFLNHYNLEPAKSIQQQTNLQKFPLIYDSIYNQLIDKYHDYFRGKTIYFWKDDKYLGNCYIPSKHFLILKEIKTQVFNSKFNSLQKEPNNFLSQFNLNQLEYEFYQKCLNFILSIPYNKRSNYSFMQLSNIVFNCIHKQLDYIPQKLDQQISLAQCLQSKPIIIVLIPVGINGMGYDNICQIIFKISEGVKIVSKTHEINDNNMLYLYDQICSLKKLQLINDQLKQLPYDVRTVALYPECSHYYLSKKKYRFPFSFKFIMFCLLQVLEDRDQVNQIINQLKEFENQNFNHLPSDYQISCNYMPKNKETDDLYSEIVESDFKAAFSLTNDYLIESLSQYKDSVGYIPENHLWDQARKIINEIEEKVKVNITKKKQKYIKSQANKIQYGLYIQNPNWEEIDNFIFDCLEIILQNYPRDTQINIMYQQLKQQLFQRKNLQFYLREKQPYMLSQKQEQKQWSVQLQVAIIVIDGIIILQPQDLGLNLLQDIPIYSNNLEVTKSQKIANLVRKNVEKLQDNSIKEGTLIKQDINMKHQSWNVFIVKWKPINIKLIENLGI</sequence>
<name>A0A8S1M521_PARPR</name>